<evidence type="ECO:0000313" key="2">
    <source>
        <dbReference type="EMBL" id="KAK2095394.1"/>
    </source>
</evidence>
<keyword evidence="3" id="KW-1185">Reference proteome</keyword>
<evidence type="ECO:0000256" key="1">
    <source>
        <dbReference type="SAM" id="MobiDB-lite"/>
    </source>
</evidence>
<comment type="caution">
    <text evidence="2">The sequence shown here is derived from an EMBL/GenBank/DDBJ whole genome shotgun (WGS) entry which is preliminary data.</text>
</comment>
<feature type="region of interest" description="Disordered" evidence="1">
    <location>
        <begin position="1"/>
        <end position="24"/>
    </location>
</feature>
<protein>
    <submittedName>
        <fullName evidence="2">Uncharacterized protein</fullName>
    </submittedName>
</protein>
<organism evidence="2 3">
    <name type="scientific">Saguinus oedipus</name>
    <name type="common">Cotton-top tamarin</name>
    <name type="synonym">Oedipomidas oedipus</name>
    <dbReference type="NCBI Taxonomy" id="9490"/>
    <lineage>
        <taxon>Eukaryota</taxon>
        <taxon>Metazoa</taxon>
        <taxon>Chordata</taxon>
        <taxon>Craniata</taxon>
        <taxon>Vertebrata</taxon>
        <taxon>Euteleostomi</taxon>
        <taxon>Mammalia</taxon>
        <taxon>Eutheria</taxon>
        <taxon>Euarchontoglires</taxon>
        <taxon>Primates</taxon>
        <taxon>Haplorrhini</taxon>
        <taxon>Platyrrhini</taxon>
        <taxon>Cebidae</taxon>
        <taxon>Callitrichinae</taxon>
        <taxon>Saguinus</taxon>
    </lineage>
</organism>
<reference evidence="2 3" key="1">
    <citation type="submission" date="2023-05" db="EMBL/GenBank/DDBJ databases">
        <title>B98-5 Cell Line De Novo Hybrid Assembly: An Optical Mapping Approach.</title>
        <authorList>
            <person name="Kananen K."/>
            <person name="Auerbach J.A."/>
            <person name="Kautto E."/>
            <person name="Blachly J.S."/>
        </authorList>
    </citation>
    <scope>NUCLEOTIDE SEQUENCE [LARGE SCALE GENOMIC DNA]</scope>
    <source>
        <strain evidence="2">B95-8</strain>
        <tissue evidence="2">Cell line</tissue>
    </source>
</reference>
<sequence>MKSQEDISKIKSWQHNREVSGSGDVLSGKQAEQLLHAYPGTPVQGPQCIGSTPGEDMHLGCLAPTSVFLLELGQKLTRGK</sequence>
<gene>
    <name evidence="2" type="ORF">P7K49_026810</name>
</gene>
<evidence type="ECO:0000313" key="3">
    <source>
        <dbReference type="Proteomes" id="UP001266305"/>
    </source>
</evidence>
<feature type="non-terminal residue" evidence="2">
    <location>
        <position position="80"/>
    </location>
</feature>
<name>A0ABQ9UF40_SAGOE</name>
<proteinExistence type="predicted"/>
<dbReference type="Proteomes" id="UP001266305">
    <property type="component" value="Unassembled WGS sequence"/>
</dbReference>
<dbReference type="EMBL" id="JASSZA010000013">
    <property type="protein sequence ID" value="KAK2095394.1"/>
    <property type="molecule type" value="Genomic_DNA"/>
</dbReference>
<accession>A0ABQ9UF40</accession>